<dbReference type="InterPro" id="IPR039424">
    <property type="entry name" value="SBP_5"/>
</dbReference>
<protein>
    <submittedName>
        <fullName evidence="7">Oligopeptide transport system substrate-binding protein</fullName>
    </submittedName>
    <submittedName>
        <fullName evidence="6">Periplasmic murein peptide-binding protein</fullName>
    </submittedName>
</protein>
<evidence type="ECO:0000256" key="3">
    <source>
        <dbReference type="ARBA" id="ARBA00022448"/>
    </source>
</evidence>
<dbReference type="GO" id="GO:0015833">
    <property type="term" value="P:peptide transport"/>
    <property type="evidence" value="ECO:0007669"/>
    <property type="project" value="TreeGrafter"/>
</dbReference>
<name>A0A1I3QEW2_9GAMM</name>
<sequence>MWIEIVEKKMKKNKIGQNKINVMIKKPIQVLSCSIAMILGNIALSHAAVIPAGTQLADKQEIVRANGAEPASLDAHKVESDVEFAIIHDFFDGLVYTNNQGNITPRLAERWETKDNQTWVFHLRKGSQWSDGTPITAHDVVFSWRRLVNPDVISPYGSYLGNASVMNANQVLAGKKKAEELGVKALDDFTVEVTLDKPVADFLQIVAHPVMVPLSEKAVTKYGDKWTQPKVFVSSGPFKLSEWKVNEKVVGVRNSHYWDDKNTAINKVTYLTLVSEKAELNRYLAGEIDITKNIPVDSFDHLKKTLGDQVHVTPKASIYYYEFNNKKTPFDDIRVRQALSLSLDRDILTGKVLGQGQKPAYNIIPPNIGGFNLQQPDYASWTQEQRIDKAKALLSEAGFGESNPLKFNLLYNTQEMHKKMAIAASSMWKKNLGVDVSLQNQEWKVVLDNMQQGKFDVVRSGWVGDYNSPMAFLGIFISNHSNNSGLYSNKDFDNWVKKSGETNKQEDYQQALEIITKDTPIIPVYYFVNTKMVKPYIGGFYVNPRGFISTKDLYVIKH</sequence>
<reference evidence="8" key="2">
    <citation type="submission" date="2016-10" db="EMBL/GenBank/DDBJ databases">
        <authorList>
            <person name="Varghese N."/>
            <person name="Submissions S."/>
        </authorList>
    </citation>
    <scope>NUCLEOTIDE SEQUENCE [LARGE SCALE GENOMIC DNA]</scope>
    <source>
        <strain evidence="8">DSM 17908</strain>
    </source>
</reference>
<evidence type="ECO:0000313" key="8">
    <source>
        <dbReference type="Proteomes" id="UP000198919"/>
    </source>
</evidence>
<dbReference type="AlphaFoldDB" id="A0A1I3QEW2"/>
<evidence type="ECO:0000259" key="5">
    <source>
        <dbReference type="Pfam" id="PF00496"/>
    </source>
</evidence>
<dbReference type="GO" id="GO:0043190">
    <property type="term" value="C:ATP-binding cassette (ABC) transporter complex"/>
    <property type="evidence" value="ECO:0007669"/>
    <property type="project" value="InterPro"/>
</dbReference>
<dbReference type="STRING" id="351675.SAMN05421680_107139"/>
<reference evidence="6 9" key="3">
    <citation type="journal article" date="2017" name="Nat. Microbiol.">
        <title>Natural product diversity associated with the nematode symbionts Photorhabdus and Xenorhabdus.</title>
        <authorList>
            <person name="Tobias N.J."/>
            <person name="Wolff H."/>
            <person name="Djahanschiri B."/>
            <person name="Grundmann F."/>
            <person name="Kronenwerth M."/>
            <person name="Shi Y.M."/>
            <person name="Simonyi S."/>
            <person name="Grun P."/>
            <person name="Shapiro-Ilan D."/>
            <person name="Pidot S.J."/>
            <person name="Stinear T.P."/>
            <person name="Ebersberger I."/>
            <person name="Bode H.B."/>
        </authorList>
    </citation>
    <scope>NUCLEOTIDE SEQUENCE [LARGE SCALE GENOMIC DNA]</scope>
    <source>
        <strain evidence="6 9">DSM 17908</strain>
    </source>
</reference>
<dbReference type="FunFam" id="3.10.105.10:FF:000001">
    <property type="entry name" value="Oligopeptide ABC transporter, oligopeptide-binding protein"/>
    <property type="match status" value="1"/>
</dbReference>
<keyword evidence="3" id="KW-0813">Transport</keyword>
<dbReference type="PANTHER" id="PTHR30290:SF10">
    <property type="entry name" value="PERIPLASMIC OLIGOPEPTIDE-BINDING PROTEIN-RELATED"/>
    <property type="match status" value="1"/>
</dbReference>
<dbReference type="Proteomes" id="UP000198919">
    <property type="component" value="Unassembled WGS sequence"/>
</dbReference>
<dbReference type="Gene3D" id="3.90.76.10">
    <property type="entry name" value="Dipeptide-binding Protein, Domain 1"/>
    <property type="match status" value="1"/>
</dbReference>
<comment type="similarity">
    <text evidence="2">Belongs to the bacterial solute-binding protein 5 family.</text>
</comment>
<dbReference type="FunFam" id="3.90.76.10:FF:000001">
    <property type="entry name" value="Oligopeptide ABC transporter substrate-binding protein"/>
    <property type="match status" value="1"/>
</dbReference>
<dbReference type="PANTHER" id="PTHR30290">
    <property type="entry name" value="PERIPLASMIC BINDING COMPONENT OF ABC TRANSPORTER"/>
    <property type="match status" value="1"/>
</dbReference>
<dbReference type="Pfam" id="PF00496">
    <property type="entry name" value="SBP_bac_5"/>
    <property type="match status" value="1"/>
</dbReference>
<keyword evidence="4" id="KW-0732">Signal</keyword>
<dbReference type="GO" id="GO:0030288">
    <property type="term" value="C:outer membrane-bounded periplasmic space"/>
    <property type="evidence" value="ECO:0007669"/>
    <property type="project" value="TreeGrafter"/>
</dbReference>
<keyword evidence="9" id="KW-1185">Reference proteome</keyword>
<feature type="domain" description="Solute-binding protein family 5" evidence="5">
    <location>
        <begin position="103"/>
        <end position="481"/>
    </location>
</feature>
<dbReference type="Proteomes" id="UP000224607">
    <property type="component" value="Unassembled WGS sequence"/>
</dbReference>
<evidence type="ECO:0000313" key="7">
    <source>
        <dbReference type="EMBL" id="SFJ32478.1"/>
    </source>
</evidence>
<accession>A0A1I3QEW2</accession>
<gene>
    <name evidence="7" type="ORF">SAMN05421680_107139</name>
    <name evidence="6" type="ORF">Xmau_02169</name>
</gene>
<comment type="subcellular location">
    <subcellularLocation>
        <location evidence="1">Cell envelope</location>
    </subcellularLocation>
</comment>
<evidence type="ECO:0000256" key="4">
    <source>
        <dbReference type="ARBA" id="ARBA00022729"/>
    </source>
</evidence>
<evidence type="ECO:0000256" key="1">
    <source>
        <dbReference type="ARBA" id="ARBA00004196"/>
    </source>
</evidence>
<evidence type="ECO:0000313" key="6">
    <source>
        <dbReference type="EMBL" id="PHM39985.1"/>
    </source>
</evidence>
<evidence type="ECO:0000256" key="2">
    <source>
        <dbReference type="ARBA" id="ARBA00005695"/>
    </source>
</evidence>
<dbReference type="Gene3D" id="3.40.190.10">
    <property type="entry name" value="Periplasmic binding protein-like II"/>
    <property type="match status" value="1"/>
</dbReference>
<dbReference type="EMBL" id="NITY01000007">
    <property type="protein sequence ID" value="PHM39985.1"/>
    <property type="molecule type" value="Genomic_DNA"/>
</dbReference>
<proteinExistence type="inferred from homology"/>
<dbReference type="InterPro" id="IPR030678">
    <property type="entry name" value="Peptide/Ni-bd"/>
</dbReference>
<dbReference type="EMBL" id="FORG01000007">
    <property type="protein sequence ID" value="SFJ32478.1"/>
    <property type="molecule type" value="Genomic_DNA"/>
</dbReference>
<dbReference type="PIRSF" id="PIRSF002741">
    <property type="entry name" value="MppA"/>
    <property type="match status" value="1"/>
</dbReference>
<dbReference type="SUPFAM" id="SSF53850">
    <property type="entry name" value="Periplasmic binding protein-like II"/>
    <property type="match status" value="1"/>
</dbReference>
<organism evidence="7 8">
    <name type="scientific">Xenorhabdus mauleonii</name>
    <dbReference type="NCBI Taxonomy" id="351675"/>
    <lineage>
        <taxon>Bacteria</taxon>
        <taxon>Pseudomonadati</taxon>
        <taxon>Pseudomonadota</taxon>
        <taxon>Gammaproteobacteria</taxon>
        <taxon>Enterobacterales</taxon>
        <taxon>Morganellaceae</taxon>
        <taxon>Xenorhabdus</taxon>
    </lineage>
</organism>
<dbReference type="GO" id="GO:1904680">
    <property type="term" value="F:peptide transmembrane transporter activity"/>
    <property type="evidence" value="ECO:0007669"/>
    <property type="project" value="TreeGrafter"/>
</dbReference>
<evidence type="ECO:0000313" key="9">
    <source>
        <dbReference type="Proteomes" id="UP000224607"/>
    </source>
</evidence>
<dbReference type="InterPro" id="IPR000914">
    <property type="entry name" value="SBP_5_dom"/>
</dbReference>
<dbReference type="Gene3D" id="3.10.105.10">
    <property type="entry name" value="Dipeptide-binding Protein, Domain 3"/>
    <property type="match status" value="1"/>
</dbReference>
<reference evidence="7" key="1">
    <citation type="submission" date="2016-10" db="EMBL/GenBank/DDBJ databases">
        <authorList>
            <person name="de Groot N.N."/>
        </authorList>
    </citation>
    <scope>NUCLEOTIDE SEQUENCE [LARGE SCALE GENOMIC DNA]</scope>
    <source>
        <strain evidence="7">DSM 17908</strain>
    </source>
</reference>
<dbReference type="CDD" id="cd08504">
    <property type="entry name" value="PBP2_OppA"/>
    <property type="match status" value="1"/>
</dbReference>